<evidence type="ECO:0000313" key="2">
    <source>
        <dbReference type="Proteomes" id="UP001165060"/>
    </source>
</evidence>
<sequence length="508" mass="55822">MTSEPDYSKDVVRDLELFIGKLREMCVARMDKATANILQESDKYMTTEASKSSKKSEGDDKAGETKKVIKLEHHQSDIKVGLWVNLFKKSFKNLPLEFPSLGITVTVPKVFQNLHVAIRATHFPYGQISASRWSRSDLVLGGVFQLDILTLPPVAKQVKGWIMRQITETAADVQKNTYPIGSNLGQINMVAAQIKCSMRLPKGLILPEDPKVAWFHPLDNRWTTESIFDVDWHPDTRELRFNTVTVGSIAVVQDRLADVCYKEWSLAPVMPKDGGEEVRLTLKTKRFDVVIAAVGTKCRLIEPQIEALAELREQDMAPGDLLNKLQAAGLNILPDDEDAAAAKYDGSEVAGVTLKNQDIESKLCEELAILATSFDFRSSRWNNSIGSGRCCIQAKETDAFTGGSDLVDYTMCMVELDSESQSAKDAAENTSVCVNGGLKCLLVSGGEGPASRAFDPDILPGTSSEVYLQTCLDNIACGETIARVNASDGILSSTVRSLLQLTRPFSFS</sequence>
<comment type="caution">
    <text evidence="1">The sequence shown here is derived from an EMBL/GenBank/DDBJ whole genome shotgun (WGS) entry which is preliminary data.</text>
</comment>
<protein>
    <submittedName>
        <fullName evidence="1">Uncharacterized protein</fullName>
    </submittedName>
</protein>
<evidence type="ECO:0000313" key="1">
    <source>
        <dbReference type="EMBL" id="GMI35046.1"/>
    </source>
</evidence>
<proteinExistence type="predicted"/>
<name>A0ABQ6MWJ6_9STRA</name>
<accession>A0ABQ6MWJ6</accession>
<dbReference type="EMBL" id="BRYB01001853">
    <property type="protein sequence ID" value="GMI35046.1"/>
    <property type="molecule type" value="Genomic_DNA"/>
</dbReference>
<organism evidence="1 2">
    <name type="scientific">Tetraparma gracilis</name>
    <dbReference type="NCBI Taxonomy" id="2962635"/>
    <lineage>
        <taxon>Eukaryota</taxon>
        <taxon>Sar</taxon>
        <taxon>Stramenopiles</taxon>
        <taxon>Ochrophyta</taxon>
        <taxon>Bolidophyceae</taxon>
        <taxon>Parmales</taxon>
        <taxon>Triparmaceae</taxon>
        <taxon>Tetraparma</taxon>
    </lineage>
</organism>
<reference evidence="1 2" key="1">
    <citation type="journal article" date="2023" name="Commun. Biol.">
        <title>Genome analysis of Parmales, the sister group of diatoms, reveals the evolutionary specialization of diatoms from phago-mixotrophs to photoautotrophs.</title>
        <authorList>
            <person name="Ban H."/>
            <person name="Sato S."/>
            <person name="Yoshikawa S."/>
            <person name="Yamada K."/>
            <person name="Nakamura Y."/>
            <person name="Ichinomiya M."/>
            <person name="Sato N."/>
            <person name="Blanc-Mathieu R."/>
            <person name="Endo H."/>
            <person name="Kuwata A."/>
            <person name="Ogata H."/>
        </authorList>
    </citation>
    <scope>NUCLEOTIDE SEQUENCE [LARGE SCALE GENOMIC DNA]</scope>
</reference>
<dbReference type="InterPro" id="IPR023247">
    <property type="entry name" value="IC97/Dnai7-like"/>
</dbReference>
<dbReference type="PANTHER" id="PTHR20929:SF11">
    <property type="entry name" value="DYNEIN AXONEMAL INTERMEDIATE CHAIN 7"/>
    <property type="match status" value="1"/>
</dbReference>
<dbReference type="Proteomes" id="UP001165060">
    <property type="component" value="Unassembled WGS sequence"/>
</dbReference>
<keyword evidence="2" id="KW-1185">Reference proteome</keyword>
<gene>
    <name evidence="1" type="ORF">TeGR_g4176</name>
</gene>
<dbReference type="PANTHER" id="PTHR20929">
    <property type="entry name" value="LUNG ADENOMA SUSCEPTIBILITY 1-RELATED"/>
    <property type="match status" value="1"/>
</dbReference>